<sequence length="138" mass="15257">MDIVLFIITNVMLCVGIFAGYMHLRKLRNLIGYHLGMNISMTVSTVSAIAFGGLWGLQFPYYATWVTIIVTIFAMLVGMIFGALVDYQTIVTGVSGGIMAGLMSPMIVMHSQHPVPILIFCIFLFFFAIFMLCTSVKV</sequence>
<keyword evidence="1" id="KW-1133">Transmembrane helix</keyword>
<dbReference type="EMBL" id="JAVDTR010000016">
    <property type="protein sequence ID" value="MDR6726366.1"/>
    <property type="molecule type" value="Genomic_DNA"/>
</dbReference>
<evidence type="ECO:0000313" key="2">
    <source>
        <dbReference type="EMBL" id="MDR6726366.1"/>
    </source>
</evidence>
<feature type="transmembrane region" description="Helical" evidence="1">
    <location>
        <begin position="62"/>
        <end position="83"/>
    </location>
</feature>
<feature type="transmembrane region" description="Helical" evidence="1">
    <location>
        <begin position="6"/>
        <end position="24"/>
    </location>
</feature>
<dbReference type="AlphaFoldDB" id="A0AAP5LPJ6"/>
<dbReference type="Proteomes" id="UP001254832">
    <property type="component" value="Unassembled WGS sequence"/>
</dbReference>
<organism evidence="2 3">
    <name type="scientific">Paenibacillus amylolyticus</name>
    <dbReference type="NCBI Taxonomy" id="1451"/>
    <lineage>
        <taxon>Bacteria</taxon>
        <taxon>Bacillati</taxon>
        <taxon>Bacillota</taxon>
        <taxon>Bacilli</taxon>
        <taxon>Bacillales</taxon>
        <taxon>Paenibacillaceae</taxon>
        <taxon>Paenibacillus</taxon>
    </lineage>
</organism>
<feature type="transmembrane region" description="Helical" evidence="1">
    <location>
        <begin position="90"/>
        <end position="109"/>
    </location>
</feature>
<name>A0AAP5LPJ6_PAEAM</name>
<dbReference type="RefSeq" id="WP_235540318.1">
    <property type="nucleotide sequence ID" value="NZ_JAVDTR010000016.1"/>
</dbReference>
<proteinExistence type="predicted"/>
<keyword evidence="1" id="KW-0472">Membrane</keyword>
<evidence type="ECO:0000313" key="3">
    <source>
        <dbReference type="Proteomes" id="UP001254832"/>
    </source>
</evidence>
<evidence type="ECO:0000256" key="1">
    <source>
        <dbReference type="SAM" id="Phobius"/>
    </source>
</evidence>
<keyword evidence="1" id="KW-0812">Transmembrane</keyword>
<feature type="transmembrane region" description="Helical" evidence="1">
    <location>
        <begin position="36"/>
        <end position="56"/>
    </location>
</feature>
<accession>A0AAP5LPJ6</accession>
<gene>
    <name evidence="2" type="ORF">J2W91_004877</name>
</gene>
<protein>
    <submittedName>
        <fullName evidence="2">Multisubunit Na+/H+ antiporter MnhE subunit</fullName>
    </submittedName>
</protein>
<feature type="transmembrane region" description="Helical" evidence="1">
    <location>
        <begin position="115"/>
        <end position="136"/>
    </location>
</feature>
<reference evidence="2" key="1">
    <citation type="submission" date="2023-07" db="EMBL/GenBank/DDBJ databases">
        <title>Sorghum-associated microbial communities from plants grown in Nebraska, USA.</title>
        <authorList>
            <person name="Schachtman D."/>
        </authorList>
    </citation>
    <scope>NUCLEOTIDE SEQUENCE</scope>
    <source>
        <strain evidence="2">BE80</strain>
    </source>
</reference>
<comment type="caution">
    <text evidence="2">The sequence shown here is derived from an EMBL/GenBank/DDBJ whole genome shotgun (WGS) entry which is preliminary data.</text>
</comment>